<dbReference type="AlphaFoldDB" id="A0A7J7G000"/>
<reference evidence="1 2" key="2">
    <citation type="submission" date="2020-07" db="EMBL/GenBank/DDBJ databases">
        <title>Genome assembly of wild tea tree DASZ reveals pedigree and selection history of tea varieties.</title>
        <authorList>
            <person name="Zhang W."/>
        </authorList>
    </citation>
    <scope>NUCLEOTIDE SEQUENCE [LARGE SCALE GENOMIC DNA]</scope>
    <source>
        <strain evidence="2">cv. G240</strain>
        <tissue evidence="1">Leaf</tissue>
    </source>
</reference>
<comment type="caution">
    <text evidence="1">The sequence shown here is derived from an EMBL/GenBank/DDBJ whole genome shotgun (WGS) entry which is preliminary data.</text>
</comment>
<dbReference type="Proteomes" id="UP000593564">
    <property type="component" value="Unassembled WGS sequence"/>
</dbReference>
<gene>
    <name evidence="1" type="ORF">HYC85_029938</name>
</gene>
<evidence type="ECO:0000313" key="2">
    <source>
        <dbReference type="Proteomes" id="UP000593564"/>
    </source>
</evidence>
<name>A0A7J7G000_CAMSI</name>
<evidence type="ECO:0000313" key="1">
    <source>
        <dbReference type="EMBL" id="KAF5933767.1"/>
    </source>
</evidence>
<proteinExistence type="predicted"/>
<keyword evidence="2" id="KW-1185">Reference proteome</keyword>
<reference evidence="2" key="1">
    <citation type="journal article" date="2020" name="Nat. Commun.">
        <title>Genome assembly of wild tea tree DASZ reveals pedigree and selection history of tea varieties.</title>
        <authorList>
            <person name="Zhang W."/>
            <person name="Zhang Y."/>
            <person name="Qiu H."/>
            <person name="Guo Y."/>
            <person name="Wan H."/>
            <person name="Zhang X."/>
            <person name="Scossa F."/>
            <person name="Alseekh S."/>
            <person name="Zhang Q."/>
            <person name="Wang P."/>
            <person name="Xu L."/>
            <person name="Schmidt M.H."/>
            <person name="Jia X."/>
            <person name="Li D."/>
            <person name="Zhu A."/>
            <person name="Guo F."/>
            <person name="Chen W."/>
            <person name="Ni D."/>
            <person name="Usadel B."/>
            <person name="Fernie A.R."/>
            <person name="Wen W."/>
        </authorList>
    </citation>
    <scope>NUCLEOTIDE SEQUENCE [LARGE SCALE GENOMIC DNA]</scope>
    <source>
        <strain evidence="2">cv. G240</strain>
    </source>
</reference>
<accession>A0A7J7G000</accession>
<organism evidence="1 2">
    <name type="scientific">Camellia sinensis</name>
    <name type="common">Tea plant</name>
    <name type="synonym">Thea sinensis</name>
    <dbReference type="NCBI Taxonomy" id="4442"/>
    <lineage>
        <taxon>Eukaryota</taxon>
        <taxon>Viridiplantae</taxon>
        <taxon>Streptophyta</taxon>
        <taxon>Embryophyta</taxon>
        <taxon>Tracheophyta</taxon>
        <taxon>Spermatophyta</taxon>
        <taxon>Magnoliopsida</taxon>
        <taxon>eudicotyledons</taxon>
        <taxon>Gunneridae</taxon>
        <taxon>Pentapetalae</taxon>
        <taxon>asterids</taxon>
        <taxon>Ericales</taxon>
        <taxon>Theaceae</taxon>
        <taxon>Camellia</taxon>
    </lineage>
</organism>
<dbReference type="EMBL" id="JACBKZ010000014">
    <property type="protein sequence ID" value="KAF5933767.1"/>
    <property type="molecule type" value="Genomic_DNA"/>
</dbReference>
<evidence type="ECO:0008006" key="3">
    <source>
        <dbReference type="Google" id="ProtNLM"/>
    </source>
</evidence>
<sequence length="264" mass="29867">MWLFISDLLTGRKPTELLRPPTRTSSIFCRKWLRLTGTGQTNYHLHSGAIELQSGRPQGQHHILFTQIDVTTRDLKATRREPKEGFSEFVARWRAKASMMTTRPSKKDHIRMGLITDKKEQAKRPFVHSSNATTSGSTAARPSDVSVVTTITKTTNPFANIAPQTSNNLARSKRTFTPLYMPLSQAMKVLIKKGHLKPLEPRPLPDPLPPKHKPAKYCAFHQQHSHNIDQCFKLRHEIQDLINNNVIAPPQKANVTTIPLLAHN</sequence>
<protein>
    <recommendedName>
        <fullName evidence="3">Retrotransposon gag domain-containing protein</fullName>
    </recommendedName>
</protein>